<name>A0A0B2C0L4_9SPHN</name>
<gene>
    <name evidence="1" type="ORF">PK98_04075</name>
</gene>
<sequence length="91" mass="9804">MTHNPGTIQGESSGPLGFDWQTHASIHLAGGGGILEGFAGLHRGTLAQMVAMIRNMPEDERAQYVIYHAGDHILTVPEIMALAGRPDFPRI</sequence>
<dbReference type="AlphaFoldDB" id="A0A0B2C0L4"/>
<reference evidence="1 2" key="1">
    <citation type="submission" date="2014-11" db="EMBL/GenBank/DDBJ databases">
        <title>Draft genome sequence of Kirrobacter mercurialis.</title>
        <authorList>
            <person name="Coil D.A."/>
            <person name="Eisen J.A."/>
        </authorList>
    </citation>
    <scope>NUCLEOTIDE SEQUENCE [LARGE SCALE GENOMIC DNA]</scope>
    <source>
        <strain evidence="1 2">Coronado</strain>
    </source>
</reference>
<organism evidence="1 2">
    <name type="scientific">Croceibacterium mercuriale</name>
    <dbReference type="NCBI Taxonomy" id="1572751"/>
    <lineage>
        <taxon>Bacteria</taxon>
        <taxon>Pseudomonadati</taxon>
        <taxon>Pseudomonadota</taxon>
        <taxon>Alphaproteobacteria</taxon>
        <taxon>Sphingomonadales</taxon>
        <taxon>Erythrobacteraceae</taxon>
        <taxon>Croceibacterium</taxon>
    </lineage>
</organism>
<comment type="caution">
    <text evidence="1">The sequence shown here is derived from an EMBL/GenBank/DDBJ whole genome shotgun (WGS) entry which is preliminary data.</text>
</comment>
<dbReference type="EMBL" id="JTDN01000001">
    <property type="protein sequence ID" value="KHL25797.1"/>
    <property type="molecule type" value="Genomic_DNA"/>
</dbReference>
<evidence type="ECO:0000313" key="2">
    <source>
        <dbReference type="Proteomes" id="UP000030988"/>
    </source>
</evidence>
<evidence type="ECO:0000313" key="1">
    <source>
        <dbReference type="EMBL" id="KHL25797.1"/>
    </source>
</evidence>
<protein>
    <submittedName>
        <fullName evidence="1">Uncharacterized protein</fullName>
    </submittedName>
</protein>
<keyword evidence="2" id="KW-1185">Reference proteome</keyword>
<dbReference type="Proteomes" id="UP000030988">
    <property type="component" value="Unassembled WGS sequence"/>
</dbReference>
<dbReference type="STRING" id="1572751.PK98_04075"/>
<proteinExistence type="predicted"/>
<accession>A0A0B2C0L4</accession>
<dbReference type="RefSeq" id="WP_039094483.1">
    <property type="nucleotide sequence ID" value="NZ_JTDN01000001.1"/>
</dbReference>